<dbReference type="GO" id="GO:0008270">
    <property type="term" value="F:zinc ion binding"/>
    <property type="evidence" value="ECO:0007669"/>
    <property type="project" value="InterPro"/>
</dbReference>
<feature type="domain" description="HNH" evidence="1">
    <location>
        <begin position="3"/>
        <end position="46"/>
    </location>
</feature>
<gene>
    <name evidence="2" type="ORF">LEP1GSC115_0886</name>
</gene>
<evidence type="ECO:0000313" key="2">
    <source>
        <dbReference type="EMBL" id="EMY23607.1"/>
    </source>
</evidence>
<reference evidence="2 3" key="1">
    <citation type="submission" date="2013-02" db="EMBL/GenBank/DDBJ databases">
        <authorList>
            <person name="Harkins D.M."/>
            <person name="Durkin A.S."/>
            <person name="Brinkac L.M."/>
            <person name="Haft D.H."/>
            <person name="Selengut J.D."/>
            <person name="Sanka R."/>
            <person name="DePew J."/>
            <person name="Purushe J."/>
            <person name="Picardeau M."/>
            <person name="Werts C."/>
            <person name="Goarant C."/>
            <person name="Vinetz J.M."/>
            <person name="Sutton G.G."/>
            <person name="Nierman W.C."/>
            <person name="Fouts D.E."/>
        </authorList>
    </citation>
    <scope>NUCLEOTIDE SEQUENCE [LARGE SCALE GENOMIC DNA]</scope>
    <source>
        <strain evidence="2 3">200703203</strain>
    </source>
</reference>
<dbReference type="AlphaFoldDB" id="N1UFH6"/>
<sequence>MTCPQCGEKDISTFEIHHITPFSEVGSHEEENLILLCSNCHAKVTSGDISESVILKLKISLLKGKHQYLNKSPSNVINIADSINKGVIANKVEIKTTKNVVKINPPLDTIASSANHRNYIKYLIDRYHEFKKAEVGSKEMKYGIFYHSIKKEFGSKWDLLPLNKFDPLVEYIQRRINNTILGRNKKKNNIRIFSTFEEFLKK</sequence>
<protein>
    <submittedName>
        <fullName evidence="2">HNH endonuclease domain protein</fullName>
    </submittedName>
</protein>
<keyword evidence="2" id="KW-0378">Hydrolase</keyword>
<organism evidence="2 3">
    <name type="scientific">Leptospira interrogans serovar Australis str. 200703203</name>
    <dbReference type="NCBI Taxonomy" id="1085541"/>
    <lineage>
        <taxon>Bacteria</taxon>
        <taxon>Pseudomonadati</taxon>
        <taxon>Spirochaetota</taxon>
        <taxon>Spirochaetia</taxon>
        <taxon>Leptospirales</taxon>
        <taxon>Leptospiraceae</taxon>
        <taxon>Leptospira</taxon>
    </lineage>
</organism>
<evidence type="ECO:0000259" key="1">
    <source>
        <dbReference type="Pfam" id="PF01844"/>
    </source>
</evidence>
<dbReference type="BioCyc" id="LINT1085541:G11IQ-3808-MONOMER"/>
<dbReference type="Proteomes" id="UP000012220">
    <property type="component" value="Unassembled WGS sequence"/>
</dbReference>
<name>N1UFH6_LEPIR</name>
<evidence type="ECO:0000313" key="3">
    <source>
        <dbReference type="Proteomes" id="UP000012220"/>
    </source>
</evidence>
<dbReference type="CDD" id="cd00085">
    <property type="entry name" value="HNHc"/>
    <property type="match status" value="1"/>
</dbReference>
<dbReference type="Gene3D" id="1.10.30.50">
    <property type="match status" value="1"/>
</dbReference>
<dbReference type="GO" id="GO:0004519">
    <property type="term" value="F:endonuclease activity"/>
    <property type="evidence" value="ECO:0007669"/>
    <property type="project" value="UniProtKB-KW"/>
</dbReference>
<keyword evidence="2" id="KW-0540">Nuclease</keyword>
<keyword evidence="2" id="KW-0255">Endonuclease</keyword>
<dbReference type="GO" id="GO:0003676">
    <property type="term" value="F:nucleic acid binding"/>
    <property type="evidence" value="ECO:0007669"/>
    <property type="project" value="InterPro"/>
</dbReference>
<dbReference type="Pfam" id="PF01844">
    <property type="entry name" value="HNH"/>
    <property type="match status" value="1"/>
</dbReference>
<dbReference type="InterPro" id="IPR003615">
    <property type="entry name" value="HNH_nuc"/>
</dbReference>
<dbReference type="InterPro" id="IPR002711">
    <property type="entry name" value="HNH"/>
</dbReference>
<dbReference type="EMBL" id="AHNY02000234">
    <property type="protein sequence ID" value="EMY23607.1"/>
    <property type="molecule type" value="Genomic_DNA"/>
</dbReference>
<proteinExistence type="predicted"/>
<accession>N1UFH6</accession>
<comment type="caution">
    <text evidence="2">The sequence shown here is derived from an EMBL/GenBank/DDBJ whole genome shotgun (WGS) entry which is preliminary data.</text>
</comment>